<name>A0A2S3HJA5_9POAL</name>
<dbReference type="AlphaFoldDB" id="A0A2S3HJA5"/>
<gene>
    <name evidence="1" type="ORF">PAHAL_4G175200</name>
</gene>
<reference evidence="1" key="1">
    <citation type="submission" date="2018-04" db="EMBL/GenBank/DDBJ databases">
        <title>WGS assembly of Panicum hallii.</title>
        <authorList>
            <person name="Lovell J."/>
            <person name="Jenkins J."/>
            <person name="Lowry D."/>
            <person name="Mamidi S."/>
            <person name="Sreedasyam A."/>
            <person name="Weng X."/>
            <person name="Barry K."/>
            <person name="Bonette J."/>
            <person name="Campitelli B."/>
            <person name="Daum C."/>
            <person name="Gordon S."/>
            <person name="Gould B."/>
            <person name="Lipzen A."/>
            <person name="Macqueen A."/>
            <person name="Palacio-Mejia J."/>
            <person name="Plott C."/>
            <person name="Shakirov E."/>
            <person name="Shu S."/>
            <person name="Yoshinaga Y."/>
            <person name="Zane M."/>
            <person name="Rokhsar D."/>
            <person name="Grimwood J."/>
            <person name="Schmutz J."/>
            <person name="Juenger T."/>
        </authorList>
    </citation>
    <scope>NUCLEOTIDE SEQUENCE [LARGE SCALE GENOMIC DNA]</scope>
    <source>
        <strain evidence="1">FIL2</strain>
    </source>
</reference>
<protein>
    <submittedName>
        <fullName evidence="1">Uncharacterized protein</fullName>
    </submittedName>
</protein>
<evidence type="ECO:0000313" key="1">
    <source>
        <dbReference type="EMBL" id="PAN24171.1"/>
    </source>
</evidence>
<organism evidence="1">
    <name type="scientific">Panicum hallii</name>
    <dbReference type="NCBI Taxonomy" id="206008"/>
    <lineage>
        <taxon>Eukaryota</taxon>
        <taxon>Viridiplantae</taxon>
        <taxon>Streptophyta</taxon>
        <taxon>Embryophyta</taxon>
        <taxon>Tracheophyta</taxon>
        <taxon>Spermatophyta</taxon>
        <taxon>Magnoliopsida</taxon>
        <taxon>Liliopsida</taxon>
        <taxon>Poales</taxon>
        <taxon>Poaceae</taxon>
        <taxon>PACMAD clade</taxon>
        <taxon>Panicoideae</taxon>
        <taxon>Panicodae</taxon>
        <taxon>Paniceae</taxon>
        <taxon>Panicinae</taxon>
        <taxon>Panicum</taxon>
        <taxon>Panicum sect. Panicum</taxon>
    </lineage>
</organism>
<accession>A0A2S3HJA5</accession>
<dbReference type="EMBL" id="CM008049">
    <property type="protein sequence ID" value="PAN24171.1"/>
    <property type="molecule type" value="Genomic_DNA"/>
</dbReference>
<sequence>MNLNSEFLSTSTNITRAQSHNLSYNQSCENPRNFPQIHDLICQIKVFLWQRTPKAMLLICLILEELKLWGKRSTHRTRPLLPLCLISPPSFHVVAADCSSFVCFLPHFDNPCHASHRLLWLSPPSPP</sequence>
<dbReference type="Proteomes" id="UP000243499">
    <property type="component" value="Chromosome 4"/>
</dbReference>
<dbReference type="Gramene" id="PAN24171">
    <property type="protein sequence ID" value="PAN24171"/>
    <property type="gene ID" value="PAHAL_4G175200"/>
</dbReference>
<proteinExistence type="predicted"/>